<dbReference type="EMBL" id="JOJR01000085">
    <property type="protein sequence ID" value="RCN46135.1"/>
    <property type="molecule type" value="Genomic_DNA"/>
</dbReference>
<gene>
    <name evidence="1" type="ORF">ANCCAN_07794</name>
</gene>
<keyword evidence="2" id="KW-1185">Reference proteome</keyword>
<protein>
    <submittedName>
        <fullName evidence="1">Uncharacterized protein</fullName>
    </submittedName>
</protein>
<organism evidence="1 2">
    <name type="scientific">Ancylostoma caninum</name>
    <name type="common">Dog hookworm</name>
    <dbReference type="NCBI Taxonomy" id="29170"/>
    <lineage>
        <taxon>Eukaryota</taxon>
        <taxon>Metazoa</taxon>
        <taxon>Ecdysozoa</taxon>
        <taxon>Nematoda</taxon>
        <taxon>Chromadorea</taxon>
        <taxon>Rhabditida</taxon>
        <taxon>Rhabditina</taxon>
        <taxon>Rhabditomorpha</taxon>
        <taxon>Strongyloidea</taxon>
        <taxon>Ancylostomatidae</taxon>
        <taxon>Ancylostomatinae</taxon>
        <taxon>Ancylostoma</taxon>
    </lineage>
</organism>
<reference evidence="1 2" key="1">
    <citation type="submission" date="2014-10" db="EMBL/GenBank/DDBJ databases">
        <title>Draft genome of the hookworm Ancylostoma caninum.</title>
        <authorList>
            <person name="Mitreva M."/>
        </authorList>
    </citation>
    <scope>NUCLEOTIDE SEQUENCE [LARGE SCALE GENOMIC DNA]</scope>
    <source>
        <strain evidence="1 2">Baltimore</strain>
    </source>
</reference>
<comment type="caution">
    <text evidence="1">The sequence shown here is derived from an EMBL/GenBank/DDBJ whole genome shotgun (WGS) entry which is preliminary data.</text>
</comment>
<dbReference type="Proteomes" id="UP000252519">
    <property type="component" value="Unassembled WGS sequence"/>
</dbReference>
<name>A0A368GT20_ANCCA</name>
<dbReference type="AlphaFoldDB" id="A0A368GT20"/>
<accession>A0A368GT20</accession>
<sequence>TAGLELQISRSHSTRSYSLLLAFRFVDFFETCPHLQQMALHSAILIWILRSFLKCSKVDWIGSPAKMRKEKVTRNKTSR</sequence>
<proteinExistence type="predicted"/>
<evidence type="ECO:0000313" key="2">
    <source>
        <dbReference type="Proteomes" id="UP000252519"/>
    </source>
</evidence>
<feature type="non-terminal residue" evidence="1">
    <location>
        <position position="1"/>
    </location>
</feature>
<evidence type="ECO:0000313" key="1">
    <source>
        <dbReference type="EMBL" id="RCN46135.1"/>
    </source>
</evidence>